<sequence>MAEVEDVLRRFAGQWTLSRRIEDARAGTTGRFEGTARLTPDGGGLRYDETGLLSLPGAAPMQASRSYLWRAIDQRIAVLFEDGRPFHEFAVTADTARATHWCDPDDYRVSYSFETWPNWQAEWQVSGPRKSYRMISSYCPAD</sequence>
<protein>
    <recommendedName>
        <fullName evidence="1">DUF6314 domain-containing protein</fullName>
    </recommendedName>
</protein>
<dbReference type="OrthoDB" id="7351979at2"/>
<dbReference type="EMBL" id="CP021404">
    <property type="protein sequence ID" value="ATI42140.1"/>
    <property type="molecule type" value="Genomic_DNA"/>
</dbReference>
<dbReference type="RefSeq" id="WP_097373396.1">
    <property type="nucleotide sequence ID" value="NZ_CP021404.1"/>
</dbReference>
<dbReference type="AlphaFoldDB" id="A0A291LZQ6"/>
<dbReference type="Proteomes" id="UP000219050">
    <property type="component" value="Chromosome"/>
</dbReference>
<accession>A0A291LZQ6</accession>
<gene>
    <name evidence="2" type="ORF">CBW24_09030</name>
</gene>
<evidence type="ECO:0000313" key="3">
    <source>
        <dbReference type="Proteomes" id="UP000219050"/>
    </source>
</evidence>
<dbReference type="KEGG" id="cmag:CBW24_09030"/>
<feature type="domain" description="DUF6314" evidence="1">
    <location>
        <begin position="11"/>
        <end position="139"/>
    </location>
</feature>
<keyword evidence="3" id="KW-1185">Reference proteome</keyword>
<organism evidence="2 3">
    <name type="scientific">Pacificitalea manganoxidans</name>
    <dbReference type="NCBI Taxonomy" id="1411902"/>
    <lineage>
        <taxon>Bacteria</taxon>
        <taxon>Pseudomonadati</taxon>
        <taxon>Pseudomonadota</taxon>
        <taxon>Alphaproteobacteria</taxon>
        <taxon>Rhodobacterales</taxon>
        <taxon>Paracoccaceae</taxon>
        <taxon>Pacificitalea</taxon>
    </lineage>
</organism>
<evidence type="ECO:0000259" key="1">
    <source>
        <dbReference type="Pfam" id="PF19834"/>
    </source>
</evidence>
<dbReference type="InterPro" id="IPR045632">
    <property type="entry name" value="DUF6314"/>
</dbReference>
<name>A0A291LZQ6_9RHOB</name>
<dbReference type="Pfam" id="PF19834">
    <property type="entry name" value="DUF6314"/>
    <property type="match status" value="1"/>
</dbReference>
<proteinExistence type="predicted"/>
<reference evidence="2 3" key="1">
    <citation type="submission" date="2017-05" db="EMBL/GenBank/DDBJ databases">
        <title>Comparative genomic and metabolic analysis of manganese-oxidizing mechanisms in Celeribater manganoxidans DY25T: its adaption to the environment of polymetallic nodule.</title>
        <authorList>
            <person name="Wang X."/>
        </authorList>
    </citation>
    <scope>NUCLEOTIDE SEQUENCE [LARGE SCALE GENOMIC DNA]</scope>
    <source>
        <strain evidence="2 3">DY25</strain>
    </source>
</reference>
<evidence type="ECO:0000313" key="2">
    <source>
        <dbReference type="EMBL" id="ATI42140.1"/>
    </source>
</evidence>